<gene>
    <name evidence="1" type="ORF">TPE_2157</name>
</gene>
<evidence type="ECO:0000313" key="1">
    <source>
        <dbReference type="EMBL" id="AGT44631.1"/>
    </source>
</evidence>
<sequence length="77" mass="8812">MNSTPTPINPLSAGDRLFKAGLAKLRMSREVPKLREELENRKGIPCAGKTTLTDRDLTGMIKDRREYKQNRTVEKRI</sequence>
<accession>S6A4P7</accession>
<dbReference type="AlphaFoldDB" id="S6A4P7"/>
<proteinExistence type="predicted"/>
<keyword evidence="2" id="KW-1185">Reference proteome</keyword>
<dbReference type="STRING" id="1291379.TPE_2157"/>
<evidence type="ECO:0000313" key="2">
    <source>
        <dbReference type="Proteomes" id="UP000015620"/>
    </source>
</evidence>
<reference evidence="1 2" key="1">
    <citation type="journal article" date="2013" name="PLoS ONE">
        <title>Genome-Wide Relatedness of Treponema pedis, from Gingiva and Necrotic Skin Lesions of Pigs, with the Human Oral Pathogen Treponema denticola.</title>
        <authorList>
            <person name="Svartstrom O."/>
            <person name="Mushtaq M."/>
            <person name="Pringle M."/>
            <person name="Segerman B."/>
        </authorList>
    </citation>
    <scope>NUCLEOTIDE SEQUENCE [LARGE SCALE GENOMIC DNA]</scope>
    <source>
        <strain evidence="1">T A4</strain>
    </source>
</reference>
<dbReference type="EMBL" id="CP004120">
    <property type="protein sequence ID" value="AGT44631.1"/>
    <property type="molecule type" value="Genomic_DNA"/>
</dbReference>
<dbReference type="Proteomes" id="UP000015620">
    <property type="component" value="Chromosome"/>
</dbReference>
<dbReference type="HOGENOM" id="CLU_2636997_0_0_12"/>
<dbReference type="PATRIC" id="fig|1291379.3.peg.2129"/>
<dbReference type="KEGG" id="tped:TPE_2157"/>
<name>S6A4P7_9SPIR</name>
<protein>
    <submittedName>
        <fullName evidence="1">Uncharacterized protein</fullName>
    </submittedName>
</protein>
<organism evidence="1 2">
    <name type="scientific">Treponema pedis str. T A4</name>
    <dbReference type="NCBI Taxonomy" id="1291379"/>
    <lineage>
        <taxon>Bacteria</taxon>
        <taxon>Pseudomonadati</taxon>
        <taxon>Spirochaetota</taxon>
        <taxon>Spirochaetia</taxon>
        <taxon>Spirochaetales</taxon>
        <taxon>Treponemataceae</taxon>
        <taxon>Treponema</taxon>
    </lineage>
</organism>